<protein>
    <submittedName>
        <fullName evidence="2">Uncharacterized protein</fullName>
    </submittedName>
</protein>
<dbReference type="RefSeq" id="WP_018543603.1">
    <property type="nucleotide sequence ID" value="NZ_AP018548.1"/>
</dbReference>
<dbReference type="EMBL" id="LR134283">
    <property type="protein sequence ID" value="VED98736.1"/>
    <property type="molecule type" value="Genomic_DNA"/>
</dbReference>
<dbReference type="GeneID" id="93964266"/>
<proteinExistence type="predicted"/>
<reference evidence="2 3" key="1">
    <citation type="submission" date="2018-12" db="EMBL/GenBank/DDBJ databases">
        <authorList>
            <consortium name="Pathogen Informatics"/>
        </authorList>
    </citation>
    <scope>NUCLEOTIDE SEQUENCE [LARGE SCALE GENOMIC DNA]</scope>
    <source>
        <strain evidence="2 3">NCTC10713</strain>
    </source>
</reference>
<dbReference type="Proteomes" id="UP000278419">
    <property type="component" value="Chromosome"/>
</dbReference>
<sequence length="350" mass="41674">MLDKLNKTQTEYFKLLKSIRADLDVEDIGYHLDKIRNFWFKKRRLIEIASQYVFNKSDTYFYTATSRFNVESTDNNIFFVIGKYQIYDDPLLSYLEVIERKDTVLHFDTYLRKLKNKVIESIDDLLILLEKEIPNFYIVPLRFLNSCINENKIDVMPFIKNFFVEEIDFARLNEYDDVSSIVITEHISQVMFFEDDNPALSIKERIKQYRREFSDILPSNMNDIQLLQFVLFGYFSQAIDIFQTSSYFNVFPFFSSVVTFLNYNFLLMYIAYNSQDESMKEALKKSRFIFTIWCEYRKKEASLSIEAIKSQALLIDFYRKIGMIYREIDALGTQESIAKEISACLDFLVE</sequence>
<dbReference type="AlphaFoldDB" id="A0A448AK67"/>
<gene>
    <name evidence="2" type="ORF">NCTC10713_01743</name>
</gene>
<evidence type="ECO:0000256" key="1">
    <source>
        <dbReference type="SAM" id="Phobius"/>
    </source>
</evidence>
<evidence type="ECO:0000313" key="2">
    <source>
        <dbReference type="EMBL" id="VED98736.1"/>
    </source>
</evidence>
<evidence type="ECO:0000313" key="3">
    <source>
        <dbReference type="Proteomes" id="UP000278419"/>
    </source>
</evidence>
<name>A0A448AK67_STRAP</name>
<keyword evidence="1" id="KW-0472">Membrane</keyword>
<organism evidence="2 3">
    <name type="scientific">Streptococcus anginosus</name>
    <dbReference type="NCBI Taxonomy" id="1328"/>
    <lineage>
        <taxon>Bacteria</taxon>
        <taxon>Bacillati</taxon>
        <taxon>Bacillota</taxon>
        <taxon>Bacilli</taxon>
        <taxon>Lactobacillales</taxon>
        <taxon>Streptococcaceae</taxon>
        <taxon>Streptococcus</taxon>
        <taxon>Streptococcus anginosus group</taxon>
    </lineage>
</organism>
<accession>A0A448AK67</accession>
<feature type="transmembrane region" description="Helical" evidence="1">
    <location>
        <begin position="250"/>
        <end position="272"/>
    </location>
</feature>
<keyword evidence="1" id="KW-0812">Transmembrane</keyword>
<keyword evidence="1" id="KW-1133">Transmembrane helix</keyword>